<evidence type="ECO:0000256" key="4">
    <source>
        <dbReference type="ARBA" id="ARBA00023110"/>
    </source>
</evidence>
<protein>
    <recommendedName>
        <fullName evidence="2">peptidylprolyl isomerase</fullName>
        <ecNumber evidence="2">5.2.1.8</ecNumber>
    </recommendedName>
</protein>
<evidence type="ECO:0000256" key="6">
    <source>
        <dbReference type="SAM" id="SignalP"/>
    </source>
</evidence>
<feature type="chain" id="PRO_5024303221" description="peptidylprolyl isomerase" evidence="6">
    <location>
        <begin position="25"/>
        <end position="383"/>
    </location>
</feature>
<organism evidence="7 8">
    <name type="scientific">Paenibacillus antri</name>
    <dbReference type="NCBI Taxonomy" id="2582848"/>
    <lineage>
        <taxon>Bacteria</taxon>
        <taxon>Bacillati</taxon>
        <taxon>Bacillota</taxon>
        <taxon>Bacilli</taxon>
        <taxon>Bacillales</taxon>
        <taxon>Paenibacillaceae</taxon>
        <taxon>Paenibacillus</taxon>
    </lineage>
</organism>
<evidence type="ECO:0000313" key="7">
    <source>
        <dbReference type="EMBL" id="TLS48339.1"/>
    </source>
</evidence>
<keyword evidence="4" id="KW-0697">Rotamase</keyword>
<evidence type="ECO:0000256" key="3">
    <source>
        <dbReference type="ARBA" id="ARBA00022729"/>
    </source>
</evidence>
<proteinExistence type="predicted"/>
<reference evidence="7 8" key="1">
    <citation type="submission" date="2019-05" db="EMBL/GenBank/DDBJ databases">
        <authorList>
            <person name="Narsing Rao M.P."/>
            <person name="Li W.J."/>
        </authorList>
    </citation>
    <scope>NUCLEOTIDE SEQUENCE [LARGE SCALE GENOMIC DNA]</scope>
    <source>
        <strain evidence="7 8">SYSU_K30003</strain>
    </source>
</reference>
<dbReference type="PANTHER" id="PTHR47245">
    <property type="entry name" value="PEPTIDYLPROLYL ISOMERASE"/>
    <property type="match status" value="1"/>
</dbReference>
<comment type="caution">
    <text evidence="7">The sequence shown here is derived from an EMBL/GenBank/DDBJ whole genome shotgun (WGS) entry which is preliminary data.</text>
</comment>
<dbReference type="Proteomes" id="UP000309676">
    <property type="component" value="Unassembled WGS sequence"/>
</dbReference>
<sequence length="383" mass="42515">MFGRKSNRSMICAATMLVAATAVAATAIAVAVSGDGRLAPADLPPAVAVEIDGVPVYADEFRAVLADVRLEVMAEFHRLYGADVHDPRFWTIAYGGDAPGQGERPGRIAAERTIRELVRMHAVRREAAELGVPVVPDAEAGRLSERLANANRERQEKLGRGEPVFGTVRFDETTFRRYETDRLALDAVAALAESEAANDERRLLAYYDRIKAEGFALPASLDVRTIEAPYALEPSPGRSTEEDAFREIARLSASISGRDDFERLWMELAERSDRDGGRVEKAAYAFRPATRKSDAERHPKLVEIAEALDVGRPSEPFHDEGRYRYAIALVTDRADNGAQPYDDVRDLVARLYAESLFEERVEERVRRSEVAVREEVVERLAGE</sequence>
<dbReference type="OrthoDB" id="4229635at2"/>
<feature type="signal peptide" evidence="6">
    <location>
        <begin position="1"/>
        <end position="24"/>
    </location>
</feature>
<keyword evidence="3 6" id="KW-0732">Signal</keyword>
<dbReference type="GO" id="GO:0003755">
    <property type="term" value="F:peptidyl-prolyl cis-trans isomerase activity"/>
    <property type="evidence" value="ECO:0007669"/>
    <property type="project" value="UniProtKB-KW"/>
</dbReference>
<evidence type="ECO:0000313" key="8">
    <source>
        <dbReference type="Proteomes" id="UP000309676"/>
    </source>
</evidence>
<dbReference type="EC" id="5.2.1.8" evidence="2"/>
<comment type="catalytic activity">
    <reaction evidence="1">
        <text>[protein]-peptidylproline (omega=180) = [protein]-peptidylproline (omega=0)</text>
        <dbReference type="Rhea" id="RHEA:16237"/>
        <dbReference type="Rhea" id="RHEA-COMP:10747"/>
        <dbReference type="Rhea" id="RHEA-COMP:10748"/>
        <dbReference type="ChEBI" id="CHEBI:83833"/>
        <dbReference type="ChEBI" id="CHEBI:83834"/>
        <dbReference type="EC" id="5.2.1.8"/>
    </reaction>
</comment>
<dbReference type="RefSeq" id="WP_138198260.1">
    <property type="nucleotide sequence ID" value="NZ_VCIW01000039.1"/>
</dbReference>
<name>A0A5R9G014_9BACL</name>
<keyword evidence="8" id="KW-1185">Reference proteome</keyword>
<evidence type="ECO:0000256" key="5">
    <source>
        <dbReference type="ARBA" id="ARBA00023235"/>
    </source>
</evidence>
<dbReference type="EMBL" id="VCIW01000039">
    <property type="protein sequence ID" value="TLS48339.1"/>
    <property type="molecule type" value="Genomic_DNA"/>
</dbReference>
<dbReference type="PANTHER" id="PTHR47245:SF1">
    <property type="entry name" value="FOLDASE PROTEIN PRSA"/>
    <property type="match status" value="1"/>
</dbReference>
<evidence type="ECO:0000256" key="2">
    <source>
        <dbReference type="ARBA" id="ARBA00013194"/>
    </source>
</evidence>
<dbReference type="AlphaFoldDB" id="A0A5R9G014"/>
<gene>
    <name evidence="7" type="ORF">FE782_31230</name>
</gene>
<accession>A0A5R9G014</accession>
<evidence type="ECO:0000256" key="1">
    <source>
        <dbReference type="ARBA" id="ARBA00000971"/>
    </source>
</evidence>
<dbReference type="InterPro" id="IPR050245">
    <property type="entry name" value="PrsA_foldase"/>
</dbReference>
<keyword evidence="5" id="KW-0413">Isomerase</keyword>